<dbReference type="Gene3D" id="2.70.70.10">
    <property type="entry name" value="Glucose Permease (Domain IIA)"/>
    <property type="match status" value="1"/>
</dbReference>
<dbReference type="SUPFAM" id="SSF51261">
    <property type="entry name" value="Duplicated hybrid motif"/>
    <property type="match status" value="1"/>
</dbReference>
<dbReference type="CDD" id="cd12797">
    <property type="entry name" value="M23_peptidase"/>
    <property type="match status" value="1"/>
</dbReference>
<evidence type="ECO:0000313" key="4">
    <source>
        <dbReference type="Proteomes" id="UP000286715"/>
    </source>
</evidence>
<feature type="chain" id="PRO_5019403124" evidence="1">
    <location>
        <begin position="21"/>
        <end position="568"/>
    </location>
</feature>
<organism evidence="3 4">
    <name type="scientific">Thermaurantimonas aggregans</name>
    <dbReference type="NCBI Taxonomy" id="2173829"/>
    <lineage>
        <taxon>Bacteria</taxon>
        <taxon>Pseudomonadati</taxon>
        <taxon>Bacteroidota</taxon>
        <taxon>Flavobacteriia</taxon>
        <taxon>Flavobacteriales</taxon>
        <taxon>Schleiferiaceae</taxon>
        <taxon>Thermaurantimonas</taxon>
    </lineage>
</organism>
<name>A0A401XLC0_9FLAO</name>
<feature type="domain" description="M23ase beta-sheet core" evidence="2">
    <location>
        <begin position="140"/>
        <end position="169"/>
    </location>
</feature>
<sequence>MKILGALIACISLSHCFLLAQNQEEIKMPENFGPPLDIPLQLSGSFGELRTNHFHGGLDLRTGGMEGKRVLAAADGYVARISISPYGYGKALYIQHPNGYMTVYAHLQRFSPIIEQYVRQEQFKRESFEVDLYPQPWVLSVKKGELIALSGNTGSSGGPHLHFEIRDQGGERALNPLSFGLQVPDNRHPEITQLFIYEIEDNFLEIKRNVYTVRKVGGGIYKLDRDTLLISPRTGFAVEAFDYQNDSPFRNGVYSIEKFIEDTPVYKFIAEGIRFDQTRYLNAHIDYDLKYSAGKNVHRLFVLPGNQLDAYPILINRGLLKIPPDSVAKVRIVARDIAGNASELTFWAKGTAGDLPAVVRDRTGIFGFNEDILIRDESFVFFAETGTFYRPQKIAFSTVPLMAGGISAVVNFGMESVPFHKFATLKLRVDKNHPNASKFVMVNVVGNKRSVITGTLDGEWFTARIRSFGRYAVEADVSPPKITPVNIPTNGNMQKVPVMRFRISDDLSGIKSYRMEIDGKWVLAEFDGKTGLFFYPFEHAASGKKHEVYVRVTDAVGNTSEYKTSILR</sequence>
<dbReference type="InterPro" id="IPR050570">
    <property type="entry name" value="Cell_wall_metabolism_enzyme"/>
</dbReference>
<keyword evidence="4" id="KW-1185">Reference proteome</keyword>
<reference evidence="3 4" key="1">
    <citation type="submission" date="2018-11" db="EMBL/GenBank/DDBJ databases">
        <title>Schleiferia aggregans sp. nov., a moderately thermophilic heterotrophic bacterium isolated from microbial mats at a terrestrial hot spring.</title>
        <authorList>
            <person name="Iino T."/>
            <person name="Ohkuma M."/>
            <person name="Haruta S."/>
        </authorList>
    </citation>
    <scope>NUCLEOTIDE SEQUENCE [LARGE SCALE GENOMIC DNA]</scope>
    <source>
        <strain evidence="3 4">LA</strain>
    </source>
</reference>
<proteinExistence type="predicted"/>
<dbReference type="PANTHER" id="PTHR21666:SF285">
    <property type="entry name" value="M23 FAMILY METALLOPEPTIDASE"/>
    <property type="match status" value="1"/>
</dbReference>
<dbReference type="InterPro" id="IPR016047">
    <property type="entry name" value="M23ase_b-sheet_dom"/>
</dbReference>
<dbReference type="Pfam" id="PF01551">
    <property type="entry name" value="Peptidase_M23"/>
    <property type="match status" value="2"/>
</dbReference>
<accession>A0A401XLC0</accession>
<evidence type="ECO:0000259" key="2">
    <source>
        <dbReference type="Pfam" id="PF01551"/>
    </source>
</evidence>
<dbReference type="Proteomes" id="UP000286715">
    <property type="component" value="Unassembled WGS sequence"/>
</dbReference>
<gene>
    <name evidence="3" type="ORF">JCM31826_12990</name>
</gene>
<dbReference type="InterPro" id="IPR011055">
    <property type="entry name" value="Dup_hybrid_motif"/>
</dbReference>
<feature type="domain" description="M23ase beta-sheet core" evidence="2">
    <location>
        <begin position="54"/>
        <end position="122"/>
    </location>
</feature>
<comment type="caution">
    <text evidence="3">The sequence shown here is derived from an EMBL/GenBank/DDBJ whole genome shotgun (WGS) entry which is preliminary data.</text>
</comment>
<protein>
    <submittedName>
        <fullName evidence="3">Peptidase M23</fullName>
    </submittedName>
</protein>
<dbReference type="GO" id="GO:0004222">
    <property type="term" value="F:metalloendopeptidase activity"/>
    <property type="evidence" value="ECO:0007669"/>
    <property type="project" value="TreeGrafter"/>
</dbReference>
<feature type="signal peptide" evidence="1">
    <location>
        <begin position="1"/>
        <end position="20"/>
    </location>
</feature>
<dbReference type="AlphaFoldDB" id="A0A401XLC0"/>
<evidence type="ECO:0000313" key="3">
    <source>
        <dbReference type="EMBL" id="GCD77817.1"/>
    </source>
</evidence>
<dbReference type="PANTHER" id="PTHR21666">
    <property type="entry name" value="PEPTIDASE-RELATED"/>
    <property type="match status" value="1"/>
</dbReference>
<dbReference type="EMBL" id="BHZE01000011">
    <property type="protein sequence ID" value="GCD77817.1"/>
    <property type="molecule type" value="Genomic_DNA"/>
</dbReference>
<keyword evidence="1" id="KW-0732">Signal</keyword>
<evidence type="ECO:0000256" key="1">
    <source>
        <dbReference type="SAM" id="SignalP"/>
    </source>
</evidence>